<evidence type="ECO:0000313" key="3">
    <source>
        <dbReference type="Proteomes" id="UP001596287"/>
    </source>
</evidence>
<keyword evidence="3" id="KW-1185">Reference proteome</keyword>
<sequence length="99" mass="11381">MKNTLFNHTITRSFLGLIPILLFAMIIFSDKQSGNDFLGTNFVKMILGFGSLLLWSAWIIIETIALFFKKQTYFAYTNIVLIIIIGAIYTLELYLNHIL</sequence>
<evidence type="ECO:0000256" key="1">
    <source>
        <dbReference type="SAM" id="Phobius"/>
    </source>
</evidence>
<protein>
    <submittedName>
        <fullName evidence="2">Uncharacterized protein</fullName>
    </submittedName>
</protein>
<feature type="transmembrane region" description="Helical" evidence="1">
    <location>
        <begin position="12"/>
        <end position="29"/>
    </location>
</feature>
<accession>A0ABW1PU91</accession>
<name>A0ABW1PU91_9FLAO</name>
<feature type="transmembrane region" description="Helical" evidence="1">
    <location>
        <begin position="41"/>
        <end position="61"/>
    </location>
</feature>
<keyword evidence="1" id="KW-0472">Membrane</keyword>
<dbReference type="Proteomes" id="UP001596287">
    <property type="component" value="Unassembled WGS sequence"/>
</dbReference>
<dbReference type="RefSeq" id="WP_379793435.1">
    <property type="nucleotide sequence ID" value="NZ_JBHSQB010000021.1"/>
</dbReference>
<dbReference type="EMBL" id="JBHSQB010000021">
    <property type="protein sequence ID" value="MFC6098420.1"/>
    <property type="molecule type" value="Genomic_DNA"/>
</dbReference>
<gene>
    <name evidence="2" type="ORF">ACFPVY_17360</name>
</gene>
<reference evidence="3" key="1">
    <citation type="journal article" date="2019" name="Int. J. Syst. Evol. Microbiol.">
        <title>The Global Catalogue of Microorganisms (GCM) 10K type strain sequencing project: providing services to taxonomists for standard genome sequencing and annotation.</title>
        <authorList>
            <consortium name="The Broad Institute Genomics Platform"/>
            <consortium name="The Broad Institute Genome Sequencing Center for Infectious Disease"/>
            <person name="Wu L."/>
            <person name="Ma J."/>
        </authorList>
    </citation>
    <scope>NUCLEOTIDE SEQUENCE [LARGE SCALE GENOMIC DNA]</scope>
    <source>
        <strain evidence="3">CCUG 49679</strain>
    </source>
</reference>
<organism evidence="2 3">
    <name type="scientific">Flavobacterium qiangtangense</name>
    <dbReference type="NCBI Taxonomy" id="1442595"/>
    <lineage>
        <taxon>Bacteria</taxon>
        <taxon>Pseudomonadati</taxon>
        <taxon>Bacteroidota</taxon>
        <taxon>Flavobacteriia</taxon>
        <taxon>Flavobacteriales</taxon>
        <taxon>Flavobacteriaceae</taxon>
        <taxon>Flavobacterium</taxon>
    </lineage>
</organism>
<keyword evidence="1" id="KW-1133">Transmembrane helix</keyword>
<evidence type="ECO:0000313" key="2">
    <source>
        <dbReference type="EMBL" id="MFC6098420.1"/>
    </source>
</evidence>
<comment type="caution">
    <text evidence="2">The sequence shown here is derived from an EMBL/GenBank/DDBJ whole genome shotgun (WGS) entry which is preliminary data.</text>
</comment>
<keyword evidence="1" id="KW-0812">Transmembrane</keyword>
<proteinExistence type="predicted"/>
<feature type="transmembrane region" description="Helical" evidence="1">
    <location>
        <begin position="73"/>
        <end position="91"/>
    </location>
</feature>